<dbReference type="InterPro" id="IPR003607">
    <property type="entry name" value="HD/PDEase_dom"/>
</dbReference>
<organism evidence="10 11">
    <name type="scientific">Helicovermis profundi</name>
    <dbReference type="NCBI Taxonomy" id="3065157"/>
    <lineage>
        <taxon>Bacteria</taxon>
        <taxon>Bacillati</taxon>
        <taxon>Bacillota</taxon>
        <taxon>Clostridia</taxon>
        <taxon>Helicovermis</taxon>
    </lineage>
</organism>
<evidence type="ECO:0000256" key="4">
    <source>
        <dbReference type="ARBA" id="ARBA00022989"/>
    </source>
</evidence>
<dbReference type="NCBIfam" id="TIGR00229">
    <property type="entry name" value="sensory_box"/>
    <property type="match status" value="1"/>
</dbReference>
<keyword evidence="3 6" id="KW-0812">Transmembrane</keyword>
<dbReference type="AlphaFoldDB" id="A0AAU9ERI7"/>
<evidence type="ECO:0000256" key="6">
    <source>
        <dbReference type="SAM" id="Phobius"/>
    </source>
</evidence>
<dbReference type="PROSITE" id="PS51832">
    <property type="entry name" value="HD_GYP"/>
    <property type="match status" value="1"/>
</dbReference>
<dbReference type="CDD" id="cd00077">
    <property type="entry name" value="HDc"/>
    <property type="match status" value="1"/>
</dbReference>
<dbReference type="GO" id="GO:0005886">
    <property type="term" value="C:plasma membrane"/>
    <property type="evidence" value="ECO:0007669"/>
    <property type="project" value="UniProtKB-SubCell"/>
</dbReference>
<dbReference type="PROSITE" id="PS50112">
    <property type="entry name" value="PAS"/>
    <property type="match status" value="1"/>
</dbReference>
<dbReference type="Pfam" id="PF17200">
    <property type="entry name" value="sCache_2"/>
    <property type="match status" value="1"/>
</dbReference>
<dbReference type="InterPro" id="IPR035965">
    <property type="entry name" value="PAS-like_dom_sf"/>
</dbReference>
<feature type="transmembrane region" description="Helical" evidence="6">
    <location>
        <begin position="206"/>
        <end position="223"/>
    </location>
</feature>
<dbReference type="CDD" id="cd01949">
    <property type="entry name" value="GGDEF"/>
    <property type="match status" value="1"/>
</dbReference>
<evidence type="ECO:0000259" key="9">
    <source>
        <dbReference type="PROSITE" id="PS51832"/>
    </source>
</evidence>
<name>A0AAU9ERI7_9FIRM</name>
<dbReference type="Gene3D" id="3.30.70.270">
    <property type="match status" value="1"/>
</dbReference>
<evidence type="ECO:0000313" key="10">
    <source>
        <dbReference type="EMBL" id="BEP29080.1"/>
    </source>
</evidence>
<dbReference type="SMART" id="SM01049">
    <property type="entry name" value="Cache_2"/>
    <property type="match status" value="1"/>
</dbReference>
<feature type="domain" description="PAS" evidence="7">
    <location>
        <begin position="256"/>
        <end position="311"/>
    </location>
</feature>
<dbReference type="SUPFAM" id="SSF55073">
    <property type="entry name" value="Nucleotide cyclase"/>
    <property type="match status" value="1"/>
</dbReference>
<dbReference type="Pfam" id="PF13487">
    <property type="entry name" value="HD_5"/>
    <property type="match status" value="1"/>
</dbReference>
<evidence type="ECO:0000256" key="5">
    <source>
        <dbReference type="ARBA" id="ARBA00023136"/>
    </source>
</evidence>
<keyword evidence="5 6" id="KW-0472">Membrane</keyword>
<dbReference type="KEGG" id="hprf:HLPR_14110"/>
<dbReference type="InterPro" id="IPR043128">
    <property type="entry name" value="Rev_trsase/Diguanyl_cyclase"/>
</dbReference>
<evidence type="ECO:0000256" key="1">
    <source>
        <dbReference type="ARBA" id="ARBA00004651"/>
    </source>
</evidence>
<dbReference type="SMART" id="SM00471">
    <property type="entry name" value="HDc"/>
    <property type="match status" value="1"/>
</dbReference>
<keyword evidence="4 6" id="KW-1133">Transmembrane helix</keyword>
<evidence type="ECO:0000313" key="11">
    <source>
        <dbReference type="Proteomes" id="UP001321786"/>
    </source>
</evidence>
<dbReference type="SMART" id="SM00091">
    <property type="entry name" value="PAS"/>
    <property type="match status" value="1"/>
</dbReference>
<evidence type="ECO:0000256" key="2">
    <source>
        <dbReference type="ARBA" id="ARBA00022475"/>
    </source>
</evidence>
<dbReference type="SUPFAM" id="SSF55785">
    <property type="entry name" value="PYP-like sensor domain (PAS domain)"/>
    <property type="match status" value="1"/>
</dbReference>
<evidence type="ECO:0000256" key="3">
    <source>
        <dbReference type="ARBA" id="ARBA00022692"/>
    </source>
</evidence>
<evidence type="ECO:0008006" key="12">
    <source>
        <dbReference type="Google" id="ProtNLM"/>
    </source>
</evidence>
<accession>A0AAU9ERI7</accession>
<reference evidence="10 11" key="1">
    <citation type="submission" date="2023-08" db="EMBL/GenBank/DDBJ databases">
        <title>Helicovermis profunda gen. nov., sp. nov., a novel mesophilic, fermentative bacterium within the Bacillota from a deep-sea hydrothermal vent chimney.</title>
        <authorList>
            <person name="Miyazaki U."/>
            <person name="Mizutani D."/>
            <person name="Hashimoto Y."/>
            <person name="Tame A."/>
            <person name="Sawayama S."/>
            <person name="Miyazaki J."/>
            <person name="Takai K."/>
            <person name="Nakagawa S."/>
        </authorList>
    </citation>
    <scope>NUCLEOTIDE SEQUENCE [LARGE SCALE GENOMIC DNA]</scope>
    <source>
        <strain evidence="10 11">S502</strain>
    </source>
</reference>
<dbReference type="InterPro" id="IPR000014">
    <property type="entry name" value="PAS"/>
</dbReference>
<dbReference type="Gene3D" id="1.10.3210.10">
    <property type="entry name" value="Hypothetical protein af1432"/>
    <property type="match status" value="1"/>
</dbReference>
<feature type="domain" description="GGDEF" evidence="8">
    <location>
        <begin position="410"/>
        <end position="545"/>
    </location>
</feature>
<dbReference type="Pfam" id="PF00990">
    <property type="entry name" value="GGDEF"/>
    <property type="match status" value="1"/>
</dbReference>
<dbReference type="PROSITE" id="PS50887">
    <property type="entry name" value="GGDEF"/>
    <property type="match status" value="1"/>
</dbReference>
<dbReference type="InterPro" id="IPR052020">
    <property type="entry name" value="Cyclic_di-GMP/3'3'-cGAMP_PDE"/>
</dbReference>
<dbReference type="InterPro" id="IPR029787">
    <property type="entry name" value="Nucleotide_cyclase"/>
</dbReference>
<dbReference type="SMART" id="SM00267">
    <property type="entry name" value="GGDEF"/>
    <property type="match status" value="1"/>
</dbReference>
<dbReference type="InterPro" id="IPR000160">
    <property type="entry name" value="GGDEF_dom"/>
</dbReference>
<feature type="domain" description="HD-GYP" evidence="9">
    <location>
        <begin position="533"/>
        <end position="718"/>
    </location>
</feature>
<dbReference type="InterPro" id="IPR033480">
    <property type="entry name" value="sCache_2"/>
</dbReference>
<dbReference type="Proteomes" id="UP001321786">
    <property type="component" value="Chromosome"/>
</dbReference>
<gene>
    <name evidence="10" type="ORF">HLPR_14110</name>
</gene>
<dbReference type="PANTHER" id="PTHR45228:SF1">
    <property type="entry name" value="CYCLIC DI-GMP PHOSPHODIESTERASE TM_0186"/>
    <property type="match status" value="1"/>
</dbReference>
<keyword evidence="2" id="KW-1003">Cell membrane</keyword>
<comment type="subcellular location">
    <subcellularLocation>
        <location evidence="1">Cell membrane</location>
        <topology evidence="1">Multi-pass membrane protein</topology>
    </subcellularLocation>
</comment>
<protein>
    <recommendedName>
        <fullName evidence="12">Diguanylate cyclase</fullName>
    </recommendedName>
</protein>
<dbReference type="InterPro" id="IPR037522">
    <property type="entry name" value="HD_GYP_dom"/>
</dbReference>
<evidence type="ECO:0000259" key="7">
    <source>
        <dbReference type="PROSITE" id="PS50112"/>
    </source>
</evidence>
<evidence type="ECO:0000259" key="8">
    <source>
        <dbReference type="PROSITE" id="PS50887"/>
    </source>
</evidence>
<dbReference type="Pfam" id="PF13426">
    <property type="entry name" value="PAS_9"/>
    <property type="match status" value="1"/>
</dbReference>
<sequence length="718" mass="82992">MKIKRKFINIVKKLDVKFIVLLTLLVFSILISLNTYTTNVLNKEINRQISLDLKQKVTISYNTISPLIKELNDGKITKKEAINRITNLVSRMTYSDSFSSNYLFMSDYDGDYLVQPYEPSKVGTNMWNFTNDKGDYVIRRIIKTAKKNPKGSYIEYESKKPNSTIYEKKRAYIIGIPEINAYIGTGTYLETSYTNILSLISMNTQIYYLVILISIFLFLIYSIKHVIINKELQSEILEKEKAKQNLMIEKAKVLDEKHKFEVLFEYSHDAILEFDNLGNIIRANNAFVNLYKYTKSECQGSKIYDLIAKEEPYKSDVINHVKDSLNAVQNNIETTRFDKNGKAIHVLLRTVFLRQNDLVIGGYVIYTDITKTKKYEERLIKLSIHDNLTGLFNSNYFNDKTDEISKKKIDNIAVIVSDINGLKLINDSFGHKFGNKIIKDYANILKEIFSAESVIARTGGDEFYIIIYNSTFEKISFLMNKHNKKIDDYNNIEKNNIVKLSVAIGYSVSDSENIRVALKDADDMMYRNKLLNRTSRRNQMLALLLSILKEKDYVTKGHTDRVKEMSLKMSQSMHLSNDRKDKILLLAEVHDLGKIAIPDSILNKKAILNRIEWKKMKTHSEIGYRIAINSQELSDIADLILKHHERWDGEGYPLKIKGEEIPIECRILSLVDAYDAMTNQRPYNILKTHKEAIEEIKLCAGSQFDPSITEVFLKLFDS</sequence>
<dbReference type="SUPFAM" id="SSF109604">
    <property type="entry name" value="HD-domain/PDEase-like"/>
    <property type="match status" value="1"/>
</dbReference>
<keyword evidence="11" id="KW-1185">Reference proteome</keyword>
<dbReference type="PANTHER" id="PTHR45228">
    <property type="entry name" value="CYCLIC DI-GMP PHOSPHODIESTERASE TM_0186-RELATED"/>
    <property type="match status" value="1"/>
</dbReference>
<dbReference type="Gene3D" id="3.30.450.20">
    <property type="entry name" value="PAS domain"/>
    <property type="match status" value="2"/>
</dbReference>
<dbReference type="CDD" id="cd00130">
    <property type="entry name" value="PAS"/>
    <property type="match status" value="1"/>
</dbReference>
<dbReference type="EMBL" id="AP028654">
    <property type="protein sequence ID" value="BEP29080.1"/>
    <property type="molecule type" value="Genomic_DNA"/>
</dbReference>
<proteinExistence type="predicted"/>
<dbReference type="NCBIfam" id="TIGR00254">
    <property type="entry name" value="GGDEF"/>
    <property type="match status" value="1"/>
</dbReference>